<evidence type="ECO:0000313" key="1">
    <source>
        <dbReference type="EMBL" id="KAK9169250.1"/>
    </source>
</evidence>
<organism evidence="1 2">
    <name type="scientific">Stephania yunnanensis</name>
    <dbReference type="NCBI Taxonomy" id="152371"/>
    <lineage>
        <taxon>Eukaryota</taxon>
        <taxon>Viridiplantae</taxon>
        <taxon>Streptophyta</taxon>
        <taxon>Embryophyta</taxon>
        <taxon>Tracheophyta</taxon>
        <taxon>Spermatophyta</taxon>
        <taxon>Magnoliopsida</taxon>
        <taxon>Ranunculales</taxon>
        <taxon>Menispermaceae</taxon>
        <taxon>Menispermoideae</taxon>
        <taxon>Cissampelideae</taxon>
        <taxon>Stephania</taxon>
    </lineage>
</organism>
<reference evidence="1 2" key="1">
    <citation type="submission" date="2024-01" db="EMBL/GenBank/DDBJ databases">
        <title>Genome assemblies of Stephania.</title>
        <authorList>
            <person name="Yang L."/>
        </authorList>
    </citation>
    <scope>NUCLEOTIDE SEQUENCE [LARGE SCALE GENOMIC DNA]</scope>
    <source>
        <strain evidence="1">YNDBR</strain>
        <tissue evidence="1">Leaf</tissue>
    </source>
</reference>
<proteinExistence type="predicted"/>
<dbReference type="Proteomes" id="UP001420932">
    <property type="component" value="Unassembled WGS sequence"/>
</dbReference>
<sequence>MIVRDESVRQSGERQAAVFIGGDEKCVKWGDFWYYANLRVTLVNQSDNCEKAIKQLSSGRRVKGQALIGGSSASLDKRLMRQMSREVWQNRGSFTSSSLSSSSSAFVFTICADVRLRRLQQRRLPPSSLSEPPSSAAASSASAFTVRAAIRLRRLQQAPPPASIICYRLRHPQQLLLPKSDVSRWGALLKVGYFACR</sequence>
<dbReference type="AlphaFoldDB" id="A0AAP0LEM2"/>
<gene>
    <name evidence="1" type="ORF">Syun_001390</name>
</gene>
<keyword evidence="2" id="KW-1185">Reference proteome</keyword>
<protein>
    <submittedName>
        <fullName evidence="1">Uncharacterized protein</fullName>
    </submittedName>
</protein>
<comment type="caution">
    <text evidence="1">The sequence shown here is derived from an EMBL/GenBank/DDBJ whole genome shotgun (WGS) entry which is preliminary data.</text>
</comment>
<dbReference type="EMBL" id="JBBNAF010000001">
    <property type="protein sequence ID" value="KAK9169250.1"/>
    <property type="molecule type" value="Genomic_DNA"/>
</dbReference>
<accession>A0AAP0LEM2</accession>
<evidence type="ECO:0000313" key="2">
    <source>
        <dbReference type="Proteomes" id="UP001420932"/>
    </source>
</evidence>
<name>A0AAP0LEM2_9MAGN</name>